<feature type="transmembrane region" description="Helical" evidence="1">
    <location>
        <begin position="127"/>
        <end position="144"/>
    </location>
</feature>
<dbReference type="InterPro" id="IPR025363">
    <property type="entry name" value="DUF4267"/>
</dbReference>
<gene>
    <name evidence="2" type="ORF">ANIA_09185</name>
</gene>
<feature type="transmembrane region" description="Helical" evidence="1">
    <location>
        <begin position="101"/>
        <end position="121"/>
    </location>
</feature>
<dbReference type="AlphaFoldDB" id="Q5AR95"/>
<dbReference type="STRING" id="227321.Q5AR95"/>
<evidence type="ECO:0000313" key="3">
    <source>
        <dbReference type="Proteomes" id="UP000000560"/>
    </source>
</evidence>
<dbReference type="OrthoDB" id="5070419at2759"/>
<dbReference type="VEuPathDB" id="FungiDB:AN9185"/>
<keyword evidence="3" id="KW-1185">Reference proteome</keyword>
<sequence>MEWAAVVVSWLGAHLPGFINPSSPNIGGNIGTALILRAVRCFIQPRSQYSEFGIPREVPENPNGRAESVSPLIFVKGIRELGYGIALVSLQRLHDEAGLGLLLWIGAFMSLADAGVVLIFGRRNYQMVVFHLLFGLYQGAAWWIRTADGRGKKGAGG</sequence>
<dbReference type="HOGENOM" id="CLU_1677866_0_0_1"/>
<dbReference type="GeneID" id="2868089"/>
<organism evidence="2 3">
    <name type="scientific">Emericella nidulans (strain FGSC A4 / ATCC 38163 / CBS 112.46 / NRRL 194 / M139)</name>
    <name type="common">Aspergillus nidulans</name>
    <dbReference type="NCBI Taxonomy" id="227321"/>
    <lineage>
        <taxon>Eukaryota</taxon>
        <taxon>Fungi</taxon>
        <taxon>Dikarya</taxon>
        <taxon>Ascomycota</taxon>
        <taxon>Pezizomycotina</taxon>
        <taxon>Eurotiomycetes</taxon>
        <taxon>Eurotiomycetidae</taxon>
        <taxon>Eurotiales</taxon>
        <taxon>Aspergillaceae</taxon>
        <taxon>Aspergillus</taxon>
        <taxon>Aspergillus subgen. Nidulantes</taxon>
    </lineage>
</organism>
<keyword evidence="1" id="KW-1133">Transmembrane helix</keyword>
<dbReference type="Pfam" id="PF14087">
    <property type="entry name" value="DUF4267"/>
    <property type="match status" value="1"/>
</dbReference>
<dbReference type="InParanoid" id="Q5AR95"/>
<dbReference type="Proteomes" id="UP000000560">
    <property type="component" value="Chromosome VI"/>
</dbReference>
<reference evidence="3" key="2">
    <citation type="journal article" date="2009" name="Fungal Genet. Biol.">
        <title>The 2008 update of the Aspergillus nidulans genome annotation: a community effort.</title>
        <authorList>
            <person name="Wortman J.R."/>
            <person name="Gilsenan J.M."/>
            <person name="Joardar V."/>
            <person name="Deegan J."/>
            <person name="Clutterbuck J."/>
            <person name="Andersen M.R."/>
            <person name="Archer D."/>
            <person name="Bencina M."/>
            <person name="Braus G."/>
            <person name="Coutinho P."/>
            <person name="von Dohren H."/>
            <person name="Doonan J."/>
            <person name="Driessen A.J."/>
            <person name="Durek P."/>
            <person name="Espeso E."/>
            <person name="Fekete E."/>
            <person name="Flipphi M."/>
            <person name="Estrada C.G."/>
            <person name="Geysens S."/>
            <person name="Goldman G."/>
            <person name="de Groot P.W."/>
            <person name="Hansen K."/>
            <person name="Harris S.D."/>
            <person name="Heinekamp T."/>
            <person name="Helmstaedt K."/>
            <person name="Henrissat B."/>
            <person name="Hofmann G."/>
            <person name="Homan T."/>
            <person name="Horio T."/>
            <person name="Horiuchi H."/>
            <person name="James S."/>
            <person name="Jones M."/>
            <person name="Karaffa L."/>
            <person name="Karanyi Z."/>
            <person name="Kato M."/>
            <person name="Keller N."/>
            <person name="Kelly D.E."/>
            <person name="Kiel J.A."/>
            <person name="Kim J.M."/>
            <person name="van der Klei I.J."/>
            <person name="Klis F.M."/>
            <person name="Kovalchuk A."/>
            <person name="Krasevec N."/>
            <person name="Kubicek C.P."/>
            <person name="Liu B."/>
            <person name="Maccabe A."/>
            <person name="Meyer V."/>
            <person name="Mirabito P."/>
            <person name="Miskei M."/>
            <person name="Mos M."/>
            <person name="Mullins J."/>
            <person name="Nelson D.R."/>
            <person name="Nielsen J."/>
            <person name="Oakley B.R."/>
            <person name="Osmani S.A."/>
            <person name="Pakula T."/>
            <person name="Paszewski A."/>
            <person name="Paulsen I."/>
            <person name="Pilsyk S."/>
            <person name="Pocsi I."/>
            <person name="Punt P.J."/>
            <person name="Ram A.F."/>
            <person name="Ren Q."/>
            <person name="Robellet X."/>
            <person name="Robson G."/>
            <person name="Seiboth B."/>
            <person name="van Solingen P."/>
            <person name="Specht T."/>
            <person name="Sun J."/>
            <person name="Taheri-Talesh N."/>
            <person name="Takeshita N."/>
            <person name="Ussery D."/>
            <person name="vanKuyk P.A."/>
            <person name="Visser H."/>
            <person name="van de Vondervoort P.J."/>
            <person name="de Vries R.P."/>
            <person name="Walton J."/>
            <person name="Xiang X."/>
            <person name="Xiong Y."/>
            <person name="Zeng A.P."/>
            <person name="Brandt B.W."/>
            <person name="Cornell M.J."/>
            <person name="van den Hondel C.A."/>
            <person name="Visser J."/>
            <person name="Oliver S.G."/>
            <person name="Turner G."/>
        </authorList>
    </citation>
    <scope>GENOME REANNOTATION</scope>
    <source>
        <strain evidence="3">FGSC A4 / ATCC 38163 / CBS 112.46 / NRRL 194 / M139</strain>
    </source>
</reference>
<evidence type="ECO:0000313" key="2">
    <source>
        <dbReference type="EMBL" id="CBF82365.1"/>
    </source>
</evidence>
<evidence type="ECO:0000256" key="1">
    <source>
        <dbReference type="SAM" id="Phobius"/>
    </source>
</evidence>
<proteinExistence type="predicted"/>
<dbReference type="KEGG" id="ani:ANIA_09185"/>
<dbReference type="RefSeq" id="XP_682454.1">
    <property type="nucleotide sequence ID" value="XM_677362.1"/>
</dbReference>
<protein>
    <submittedName>
        <fullName evidence="2">Uncharacterized protein</fullName>
    </submittedName>
</protein>
<name>Q5AR95_EMENI</name>
<keyword evidence="1" id="KW-0472">Membrane</keyword>
<keyword evidence="1" id="KW-0812">Transmembrane</keyword>
<dbReference type="EMBL" id="BN001306">
    <property type="protein sequence ID" value="CBF82365.1"/>
    <property type="molecule type" value="Genomic_DNA"/>
</dbReference>
<accession>Q5AR95</accession>
<reference evidence="3" key="1">
    <citation type="journal article" date="2005" name="Nature">
        <title>Sequencing of Aspergillus nidulans and comparative analysis with A. fumigatus and A. oryzae.</title>
        <authorList>
            <person name="Galagan J.E."/>
            <person name="Calvo S.E."/>
            <person name="Cuomo C."/>
            <person name="Ma L.J."/>
            <person name="Wortman J.R."/>
            <person name="Batzoglou S."/>
            <person name="Lee S.I."/>
            <person name="Basturkmen M."/>
            <person name="Spevak C.C."/>
            <person name="Clutterbuck J."/>
            <person name="Kapitonov V."/>
            <person name="Jurka J."/>
            <person name="Scazzocchio C."/>
            <person name="Farman M."/>
            <person name="Butler J."/>
            <person name="Purcell S."/>
            <person name="Harris S."/>
            <person name="Braus G.H."/>
            <person name="Draht O."/>
            <person name="Busch S."/>
            <person name="D'Enfert C."/>
            <person name="Bouchier C."/>
            <person name="Goldman G.H."/>
            <person name="Bell-Pedersen D."/>
            <person name="Griffiths-Jones S."/>
            <person name="Doonan J.H."/>
            <person name="Yu J."/>
            <person name="Vienken K."/>
            <person name="Pain A."/>
            <person name="Freitag M."/>
            <person name="Selker E.U."/>
            <person name="Archer D.B."/>
            <person name="Penalva M.A."/>
            <person name="Oakley B.R."/>
            <person name="Momany M."/>
            <person name="Tanaka T."/>
            <person name="Kumagai T."/>
            <person name="Asai K."/>
            <person name="Machida M."/>
            <person name="Nierman W.C."/>
            <person name="Denning D.W."/>
            <person name="Caddick M."/>
            <person name="Hynes M."/>
            <person name="Paoletti M."/>
            <person name="Fischer R."/>
            <person name="Miller B."/>
            <person name="Dyer P."/>
            <person name="Sachs M.S."/>
            <person name="Osmani S.A."/>
            <person name="Birren B.W."/>
        </authorList>
    </citation>
    <scope>NUCLEOTIDE SEQUENCE [LARGE SCALE GENOMIC DNA]</scope>
    <source>
        <strain evidence="3">FGSC A4 / ATCC 38163 / CBS 112.46 / NRRL 194 / M139</strain>
    </source>
</reference>
<accession>C8VJV0</accession>